<reference evidence="1 2" key="1">
    <citation type="submission" date="2013-12" db="EMBL/GenBank/DDBJ databases">
        <title>Draft genome of the parsitic nematode Ancylostoma duodenale.</title>
        <authorList>
            <person name="Mitreva M."/>
        </authorList>
    </citation>
    <scope>NUCLEOTIDE SEQUENCE [LARGE SCALE GENOMIC DNA]</scope>
    <source>
        <strain evidence="1 2">Zhejiang</strain>
    </source>
</reference>
<dbReference type="AlphaFoldDB" id="A0A0C2DXC5"/>
<organism evidence="1 2">
    <name type="scientific">Ancylostoma duodenale</name>
    <dbReference type="NCBI Taxonomy" id="51022"/>
    <lineage>
        <taxon>Eukaryota</taxon>
        <taxon>Metazoa</taxon>
        <taxon>Ecdysozoa</taxon>
        <taxon>Nematoda</taxon>
        <taxon>Chromadorea</taxon>
        <taxon>Rhabditida</taxon>
        <taxon>Rhabditina</taxon>
        <taxon>Rhabditomorpha</taxon>
        <taxon>Strongyloidea</taxon>
        <taxon>Ancylostomatidae</taxon>
        <taxon>Ancylostomatinae</taxon>
        <taxon>Ancylostoma</taxon>
    </lineage>
</organism>
<keyword evidence="2" id="KW-1185">Reference proteome</keyword>
<sequence>MDEQWDTVERLEGINKSDQKDIVYSWMYSPTGRYAVDFDYKEIVQRDEEPETHHFLFRFFVLDVLMKEWSPYIVNTGPFKRFYSFYWLHDNSAVLLDFTKRDSSVRQNVLNFDHVKKVVTCNLVRIFEFDVDYMCYSKDLVAQKLQHPGGDDRLRAGGHPFAFGTTLTFLLYSRAATKVFHYVNCTLQVDLSTVLDGSDGTGLKIS</sequence>
<proteinExistence type="predicted"/>
<protein>
    <submittedName>
        <fullName evidence="1">Uncharacterized protein</fullName>
    </submittedName>
</protein>
<accession>A0A0C2DXC5</accession>
<dbReference type="Proteomes" id="UP000054047">
    <property type="component" value="Unassembled WGS sequence"/>
</dbReference>
<evidence type="ECO:0000313" key="1">
    <source>
        <dbReference type="EMBL" id="KIH67592.1"/>
    </source>
</evidence>
<evidence type="ECO:0000313" key="2">
    <source>
        <dbReference type="Proteomes" id="UP000054047"/>
    </source>
</evidence>
<dbReference type="EMBL" id="KN726636">
    <property type="protein sequence ID" value="KIH67592.1"/>
    <property type="molecule type" value="Genomic_DNA"/>
</dbReference>
<dbReference type="OrthoDB" id="5852040at2759"/>
<name>A0A0C2DXC5_9BILA</name>
<gene>
    <name evidence="1" type="ORF">ANCDUO_02073</name>
</gene>